<reference evidence="2 3" key="1">
    <citation type="submission" date="2020-07" db="EMBL/GenBank/DDBJ databases">
        <title>Organ Donor 1.</title>
        <authorList>
            <person name="Marsh A.J."/>
            <person name="Azcarate-Peril M.A."/>
        </authorList>
    </citation>
    <scope>NUCLEOTIDE SEQUENCE [LARGE SCALE GENOMIC DNA]</scope>
    <source>
        <strain evidence="2 3">AMC0717</strain>
    </source>
</reference>
<dbReference type="AlphaFoldDB" id="A0A853JK74"/>
<keyword evidence="1" id="KW-0812">Transmembrane</keyword>
<comment type="caution">
    <text evidence="2">The sequence shown here is derived from an EMBL/GenBank/DDBJ whole genome shotgun (WGS) entry which is preliminary data.</text>
</comment>
<keyword evidence="1" id="KW-0472">Membrane</keyword>
<dbReference type="GeneID" id="68365546"/>
<proteinExistence type="predicted"/>
<gene>
    <name evidence="2" type="ORF">H0N91_02960</name>
</gene>
<evidence type="ECO:0000313" key="2">
    <source>
        <dbReference type="EMBL" id="NZA37125.1"/>
    </source>
</evidence>
<keyword evidence="1" id="KW-1133">Transmembrane helix</keyword>
<name>A0A853JK74_9FIRM</name>
<evidence type="ECO:0000313" key="3">
    <source>
        <dbReference type="Proteomes" id="UP000586254"/>
    </source>
</evidence>
<dbReference type="Proteomes" id="UP000586254">
    <property type="component" value="Unassembled WGS sequence"/>
</dbReference>
<dbReference type="EMBL" id="JACCKS010000003">
    <property type="protein sequence ID" value="NZA37125.1"/>
    <property type="molecule type" value="Genomic_DNA"/>
</dbReference>
<dbReference type="RefSeq" id="WP_123876083.1">
    <property type="nucleotide sequence ID" value="NC_014624.2"/>
</dbReference>
<organism evidence="2 3">
    <name type="scientific">Eubacterium callanderi</name>
    <dbReference type="NCBI Taxonomy" id="53442"/>
    <lineage>
        <taxon>Bacteria</taxon>
        <taxon>Bacillati</taxon>
        <taxon>Bacillota</taxon>
        <taxon>Clostridia</taxon>
        <taxon>Eubacteriales</taxon>
        <taxon>Eubacteriaceae</taxon>
        <taxon>Eubacterium</taxon>
    </lineage>
</organism>
<feature type="transmembrane region" description="Helical" evidence="1">
    <location>
        <begin position="67"/>
        <end position="85"/>
    </location>
</feature>
<protein>
    <submittedName>
        <fullName evidence="2">Uncharacterized protein</fullName>
    </submittedName>
</protein>
<accession>A0A853JK74</accession>
<sequence length="117" mass="13571">MHNSETPHDACQYSFGGDNRHFFDFFAREHLGHLTDELKNLADDQRSKVWRAASQAVPIIKAPAMTIARTRIFLWVTLVVTIKFLRLKKKKNYHRLGIGYTIFRGFKVQQNLLPVGD</sequence>
<evidence type="ECO:0000256" key="1">
    <source>
        <dbReference type="SAM" id="Phobius"/>
    </source>
</evidence>